<dbReference type="InterPro" id="IPR009061">
    <property type="entry name" value="DNA-bd_dom_put_sf"/>
</dbReference>
<name>A0ABX7M8Z3_9RHOO</name>
<dbReference type="PANTHER" id="PTHR30204">
    <property type="entry name" value="REDOX-CYCLING DRUG-SENSING TRANSCRIPTIONAL ACTIVATOR SOXR"/>
    <property type="match status" value="1"/>
</dbReference>
<feature type="compositionally biased region" description="Basic residues" evidence="3">
    <location>
        <begin position="141"/>
        <end position="161"/>
    </location>
</feature>
<dbReference type="PRINTS" id="PR00040">
    <property type="entry name" value="HTHMERR"/>
</dbReference>
<dbReference type="PROSITE" id="PS50937">
    <property type="entry name" value="HTH_MERR_2"/>
    <property type="match status" value="1"/>
</dbReference>
<evidence type="ECO:0000256" key="3">
    <source>
        <dbReference type="SAM" id="MobiDB-lite"/>
    </source>
</evidence>
<reference evidence="5 6" key="1">
    <citation type="submission" date="2021-02" db="EMBL/GenBank/DDBJ databases">
        <title>Niveibacterium changnyeongensis HC41.</title>
        <authorList>
            <person name="Kang M."/>
        </authorList>
    </citation>
    <scope>NUCLEOTIDE SEQUENCE [LARGE SCALE GENOMIC DNA]</scope>
    <source>
        <strain evidence="5 6">HC41</strain>
    </source>
</reference>
<keyword evidence="2" id="KW-0175">Coiled coil</keyword>
<evidence type="ECO:0000256" key="2">
    <source>
        <dbReference type="SAM" id="Coils"/>
    </source>
</evidence>
<feature type="region of interest" description="Disordered" evidence="3">
    <location>
        <begin position="130"/>
        <end position="161"/>
    </location>
</feature>
<protein>
    <submittedName>
        <fullName evidence="5">Cd(II)/Pb(II)-responsive transcriptional regulator</fullName>
    </submittedName>
</protein>
<keyword evidence="1" id="KW-0238">DNA-binding</keyword>
<feature type="coiled-coil region" evidence="2">
    <location>
        <begin position="91"/>
        <end position="118"/>
    </location>
</feature>
<accession>A0ABX7M8Z3</accession>
<dbReference type="SMART" id="SM00422">
    <property type="entry name" value="HTH_MERR"/>
    <property type="match status" value="1"/>
</dbReference>
<dbReference type="NCBIfam" id="TIGR02047">
    <property type="entry name" value="CadR-PbrR"/>
    <property type="match status" value="1"/>
</dbReference>
<dbReference type="Gene3D" id="1.10.1660.10">
    <property type="match status" value="1"/>
</dbReference>
<dbReference type="Pfam" id="PF13411">
    <property type="entry name" value="MerR_1"/>
    <property type="match status" value="1"/>
</dbReference>
<gene>
    <name evidence="5" type="primary">cadR</name>
    <name evidence="5" type="ORF">JY500_06000</name>
</gene>
<proteinExistence type="predicted"/>
<organism evidence="5 6">
    <name type="scientific">Niveibacterium microcysteis</name>
    <dbReference type="NCBI Taxonomy" id="2811415"/>
    <lineage>
        <taxon>Bacteria</taxon>
        <taxon>Pseudomonadati</taxon>
        <taxon>Pseudomonadota</taxon>
        <taxon>Betaproteobacteria</taxon>
        <taxon>Rhodocyclales</taxon>
        <taxon>Rhodocyclaceae</taxon>
        <taxon>Niveibacterium</taxon>
    </lineage>
</organism>
<evidence type="ECO:0000259" key="4">
    <source>
        <dbReference type="PROSITE" id="PS50937"/>
    </source>
</evidence>
<dbReference type="EMBL" id="CP071060">
    <property type="protein sequence ID" value="QSI78188.1"/>
    <property type="molecule type" value="Genomic_DNA"/>
</dbReference>
<dbReference type="InterPro" id="IPR011791">
    <property type="entry name" value="CadR-PbrR"/>
</dbReference>
<feature type="domain" description="HTH merR-type" evidence="4">
    <location>
        <begin position="1"/>
        <end position="69"/>
    </location>
</feature>
<evidence type="ECO:0000313" key="6">
    <source>
        <dbReference type="Proteomes" id="UP000663570"/>
    </source>
</evidence>
<evidence type="ECO:0000256" key="1">
    <source>
        <dbReference type="ARBA" id="ARBA00023125"/>
    </source>
</evidence>
<dbReference type="InterPro" id="IPR000551">
    <property type="entry name" value="MerR-type_HTH_dom"/>
</dbReference>
<dbReference type="SUPFAM" id="SSF46955">
    <property type="entry name" value="Putative DNA-binding domain"/>
    <property type="match status" value="1"/>
</dbReference>
<keyword evidence="6" id="KW-1185">Reference proteome</keyword>
<dbReference type="CDD" id="cd04784">
    <property type="entry name" value="HTH_CadR-PbrR"/>
    <property type="match status" value="1"/>
</dbReference>
<dbReference type="RefSeq" id="WP_206255499.1">
    <property type="nucleotide sequence ID" value="NZ_CP071060.1"/>
</dbReference>
<sequence length="161" mass="18161">MKIGDIAAATGTPIDTIRYYEREGLLPTAARTESNYRLYTESHAQRLLFIRHCRSLDMTLDEIRVLLRFKDSPHENCGEVNALLDAHIGHVVQRVRELRALEQELKRLRAQCVEAQDAAHCGILEDLSRPEGATRSSAGHTNRHHVHGAHRSGKRANRGPD</sequence>
<dbReference type="Proteomes" id="UP000663570">
    <property type="component" value="Chromosome"/>
</dbReference>
<dbReference type="InterPro" id="IPR047057">
    <property type="entry name" value="MerR_fam"/>
</dbReference>
<evidence type="ECO:0000313" key="5">
    <source>
        <dbReference type="EMBL" id="QSI78188.1"/>
    </source>
</evidence>
<dbReference type="PANTHER" id="PTHR30204:SF92">
    <property type="entry name" value="HTH-TYPE TRANSCRIPTIONAL REGULATOR ZNTR"/>
    <property type="match status" value="1"/>
</dbReference>